<feature type="region of interest" description="Disordered" evidence="1">
    <location>
        <begin position="145"/>
        <end position="193"/>
    </location>
</feature>
<dbReference type="EMBL" id="CACSAS010000034">
    <property type="protein sequence ID" value="CAA0129553.1"/>
    <property type="molecule type" value="Genomic_DNA"/>
</dbReference>
<evidence type="ECO:0000256" key="1">
    <source>
        <dbReference type="SAM" id="MobiDB-lite"/>
    </source>
</evidence>
<evidence type="ECO:0000313" key="3">
    <source>
        <dbReference type="Proteomes" id="UP000433050"/>
    </source>
</evidence>
<protein>
    <recommendedName>
        <fullName evidence="4">DUF3486 family protein</fullName>
    </recommendedName>
</protein>
<evidence type="ECO:0000313" key="2">
    <source>
        <dbReference type="EMBL" id="CAA0129553.1"/>
    </source>
</evidence>
<dbReference type="Pfam" id="PF11985">
    <property type="entry name" value="Phage_Mu_Gp27"/>
    <property type="match status" value="1"/>
</dbReference>
<gene>
    <name evidence="2" type="ORF">STARVERO_04308</name>
</gene>
<name>A0A5S9R6I3_9HYPH</name>
<dbReference type="AlphaFoldDB" id="A0A5S9R6I3"/>
<feature type="compositionally biased region" description="Low complexity" evidence="1">
    <location>
        <begin position="151"/>
        <end position="163"/>
    </location>
</feature>
<evidence type="ECO:0008006" key="4">
    <source>
        <dbReference type="Google" id="ProtNLM"/>
    </source>
</evidence>
<sequence>MARLSKVDRLPAELRDLIGRLREGGHTIDEILGKLRELEADVGRSGLGEYLKRYDAMRERLHHSRGAAQAIMAKLEDETADDRVARFNIASLHAIIMELMAGAEEGEDVKVTAKDVKFLSETLRNLAAASKADIDRTERLEKRAAEKARRSAAAAAETAAKEAGLTPERAAEVRRKVLGVRPKTTSVPPAGAA</sequence>
<keyword evidence="3" id="KW-1185">Reference proteome</keyword>
<organism evidence="2 3">
    <name type="scientific">Starkeya nomas</name>
    <dbReference type="NCBI Taxonomy" id="2666134"/>
    <lineage>
        <taxon>Bacteria</taxon>
        <taxon>Pseudomonadati</taxon>
        <taxon>Pseudomonadota</taxon>
        <taxon>Alphaproteobacteria</taxon>
        <taxon>Hyphomicrobiales</taxon>
        <taxon>Xanthobacteraceae</taxon>
        <taxon>Starkeya</taxon>
    </lineage>
</organism>
<accession>A0A5S9R6I3</accession>
<dbReference type="Proteomes" id="UP000433050">
    <property type="component" value="Unassembled WGS sequence"/>
</dbReference>
<dbReference type="RefSeq" id="WP_159602392.1">
    <property type="nucleotide sequence ID" value="NZ_CACSAS010000034.1"/>
</dbReference>
<reference evidence="2 3" key="1">
    <citation type="submission" date="2019-12" db="EMBL/GenBank/DDBJ databases">
        <authorList>
            <person name="Reyes-Prieto M."/>
        </authorList>
    </citation>
    <scope>NUCLEOTIDE SEQUENCE [LARGE SCALE GENOMIC DNA]</scope>
    <source>
        <strain evidence="2">HF14-78462</strain>
    </source>
</reference>
<proteinExistence type="predicted"/>
<dbReference type="InterPro" id="IPR021874">
    <property type="entry name" value="Phage_Mu_Gp27"/>
</dbReference>